<evidence type="ECO:0000313" key="7">
    <source>
        <dbReference type="Proteomes" id="UP000293764"/>
    </source>
</evidence>
<dbReference type="GO" id="GO:0016787">
    <property type="term" value="F:hydrolase activity"/>
    <property type="evidence" value="ECO:0007669"/>
    <property type="project" value="UniProtKB-KW"/>
</dbReference>
<keyword evidence="4" id="KW-0460">Magnesium</keyword>
<dbReference type="GO" id="GO:0004518">
    <property type="term" value="F:nuclease activity"/>
    <property type="evidence" value="ECO:0007669"/>
    <property type="project" value="UniProtKB-KW"/>
</dbReference>
<comment type="caution">
    <text evidence="6">The sequence shown here is derived from an EMBL/GenBank/DDBJ whole genome shotgun (WGS) entry which is preliminary data.</text>
</comment>
<dbReference type="Pfam" id="PF13673">
    <property type="entry name" value="Acetyltransf_10"/>
    <property type="match status" value="1"/>
</dbReference>
<organism evidence="6 7">
    <name type="scientific">Pengzhenrongella frigida</name>
    <dbReference type="NCBI Taxonomy" id="1259133"/>
    <lineage>
        <taxon>Bacteria</taxon>
        <taxon>Bacillati</taxon>
        <taxon>Actinomycetota</taxon>
        <taxon>Actinomycetes</taxon>
        <taxon>Micrococcales</taxon>
        <taxon>Pengzhenrongella</taxon>
    </lineage>
</organism>
<keyword evidence="7" id="KW-1185">Reference proteome</keyword>
<evidence type="ECO:0000313" key="6">
    <source>
        <dbReference type="EMBL" id="RYV51853.1"/>
    </source>
</evidence>
<gene>
    <name evidence="6" type="ORF">EUA98_06340</name>
</gene>
<evidence type="ECO:0000256" key="3">
    <source>
        <dbReference type="ARBA" id="ARBA00022801"/>
    </source>
</evidence>
<feature type="domain" description="N-acetyltransferase" evidence="5">
    <location>
        <begin position="23"/>
        <end position="169"/>
    </location>
</feature>
<dbReference type="Gene3D" id="3.40.630.30">
    <property type="match status" value="1"/>
</dbReference>
<protein>
    <submittedName>
        <fullName evidence="6">GNAT family N-acetyltransferase</fullName>
    </submittedName>
</protein>
<dbReference type="InterPro" id="IPR000182">
    <property type="entry name" value="GNAT_dom"/>
</dbReference>
<dbReference type="Pfam" id="PF13470">
    <property type="entry name" value="PIN_3"/>
    <property type="match status" value="1"/>
</dbReference>
<dbReference type="OrthoDB" id="226313at2"/>
<reference evidence="6 7" key="1">
    <citation type="submission" date="2019-01" db="EMBL/GenBank/DDBJ databases">
        <title>Novel species of Cellulomonas.</title>
        <authorList>
            <person name="Liu Q."/>
            <person name="Xin Y.-H."/>
        </authorList>
    </citation>
    <scope>NUCLEOTIDE SEQUENCE [LARGE SCALE GENOMIC DNA]</scope>
    <source>
        <strain evidence="6 7">HLT2-17</strain>
    </source>
</reference>
<dbReference type="PROSITE" id="PS51186">
    <property type="entry name" value="GNAT"/>
    <property type="match status" value="1"/>
</dbReference>
<dbReference type="GO" id="GO:0046872">
    <property type="term" value="F:metal ion binding"/>
    <property type="evidence" value="ECO:0007669"/>
    <property type="project" value="UniProtKB-KW"/>
</dbReference>
<evidence type="ECO:0000259" key="5">
    <source>
        <dbReference type="PROSITE" id="PS51186"/>
    </source>
</evidence>
<dbReference type="InterPro" id="IPR016181">
    <property type="entry name" value="Acyl_CoA_acyltransferase"/>
</dbReference>
<name>A0A4Q5N3M3_9MICO</name>
<keyword evidence="1" id="KW-0540">Nuclease</keyword>
<dbReference type="SUPFAM" id="SSF55729">
    <property type="entry name" value="Acyl-CoA N-acyltransferases (Nat)"/>
    <property type="match status" value="1"/>
</dbReference>
<dbReference type="AlphaFoldDB" id="A0A4Q5N3M3"/>
<keyword evidence="6" id="KW-0808">Transferase</keyword>
<proteinExistence type="predicted"/>
<keyword evidence="3" id="KW-0378">Hydrolase</keyword>
<dbReference type="SUPFAM" id="SSF88723">
    <property type="entry name" value="PIN domain-like"/>
    <property type="match status" value="1"/>
</dbReference>
<evidence type="ECO:0000256" key="4">
    <source>
        <dbReference type="ARBA" id="ARBA00022842"/>
    </source>
</evidence>
<sequence length="707" mass="77576">MKESWRDAAPRLDADTGGLRVNIEFREPGPEDPLFLAAQELGDRNRKYLGQLTFDAWREYAAAGHILVAIDPAEPSVAQGYAAYRTPRNEVVLAHLVVRPEARGQQIARSIVGRLSEKFPDRRGIGAKCRPDFPADPFWPRLGFVALGSLVGRSQEAHLLTYWWRDHGHADLMTWSGPPPSAFPVVMDANVFIDLHGAKPGSLSPSTRRLLLEVLGDRIELLVTPEMYNEMARVADPAERRRLRNIIASQYPRLPVHADRFESIREVFVRSLGKEPASTQDQSDLNHIAYASAAGVSTVVTRDNPVLRHLRSVAAADIGVDVVSPEELVAHIDESEAVSAYRPAALLGTGYSLKEAGTGDDSQLREFFSYASGERLRDYEQRLRALAGTRPSSSRLLLADPTGTPIALLGTLPLGDVLSVPVARMNQTALQATLAAQMASLLRTCASDAGARAIRITDPHAHPVLIDALLRDGFQMNAAGALAISVPRLCTLNELEAVVTGAVSDPSISGDEADSWLKSARRLASEPSARAALSLERQLRPMCIVDAPVDSWLVPIRPQFSAQLFGYPQELLARRDGLGISVEHVYYRGGRSGEAGPSRVLWYVSGAREGVVMGRSELIEVVDGPWETVFRDFRRLGVYTRGDVRSVADGRGQVRALRVVNTEVFPRPLPLRNLRRFAEGLGHSLQLRSPSRIRPDLFASIMKEVSL</sequence>
<dbReference type="InterPro" id="IPR029060">
    <property type="entry name" value="PIN-like_dom_sf"/>
</dbReference>
<dbReference type="Proteomes" id="UP000293764">
    <property type="component" value="Unassembled WGS sequence"/>
</dbReference>
<dbReference type="GO" id="GO:0016747">
    <property type="term" value="F:acyltransferase activity, transferring groups other than amino-acyl groups"/>
    <property type="evidence" value="ECO:0007669"/>
    <property type="project" value="InterPro"/>
</dbReference>
<dbReference type="EMBL" id="SDWW01000011">
    <property type="protein sequence ID" value="RYV51853.1"/>
    <property type="molecule type" value="Genomic_DNA"/>
</dbReference>
<accession>A0A4Q5N3M3</accession>
<dbReference type="InterPro" id="IPR002716">
    <property type="entry name" value="PIN_dom"/>
</dbReference>
<evidence type="ECO:0000256" key="2">
    <source>
        <dbReference type="ARBA" id="ARBA00022723"/>
    </source>
</evidence>
<evidence type="ECO:0000256" key="1">
    <source>
        <dbReference type="ARBA" id="ARBA00022722"/>
    </source>
</evidence>
<keyword evidence="2" id="KW-0479">Metal-binding</keyword>